<reference evidence="2" key="2">
    <citation type="submission" date="2025-08" db="UniProtKB">
        <authorList>
            <consortium name="Ensembl"/>
        </authorList>
    </citation>
    <scope>IDENTIFICATION</scope>
</reference>
<organism evidence="2 3">
    <name type="scientific">Salarias fasciatus</name>
    <name type="common">Jewelled blenny</name>
    <name type="synonym">Blennius fasciatus</name>
    <dbReference type="NCBI Taxonomy" id="181472"/>
    <lineage>
        <taxon>Eukaryota</taxon>
        <taxon>Metazoa</taxon>
        <taxon>Chordata</taxon>
        <taxon>Craniata</taxon>
        <taxon>Vertebrata</taxon>
        <taxon>Euteleostomi</taxon>
        <taxon>Actinopterygii</taxon>
        <taxon>Neopterygii</taxon>
        <taxon>Teleostei</taxon>
        <taxon>Neoteleostei</taxon>
        <taxon>Acanthomorphata</taxon>
        <taxon>Ovalentaria</taxon>
        <taxon>Blenniimorphae</taxon>
        <taxon>Blenniiformes</taxon>
        <taxon>Blennioidei</taxon>
        <taxon>Blenniidae</taxon>
        <taxon>Salariinae</taxon>
        <taxon>Salarias</taxon>
    </lineage>
</organism>
<reference evidence="2" key="3">
    <citation type="submission" date="2025-09" db="UniProtKB">
        <authorList>
            <consortium name="Ensembl"/>
        </authorList>
    </citation>
    <scope>IDENTIFICATION</scope>
</reference>
<accession>A0A672HEN4</accession>
<dbReference type="Ensembl" id="ENSSFAT00005028469.1">
    <property type="protein sequence ID" value="ENSSFAP00005027424.1"/>
    <property type="gene ID" value="ENSSFAG00005014003.1"/>
</dbReference>
<sequence>MGRNPLLPQQKASTGRGQAGNKAALQPSILLPSMLPVGWPRRGHPSVSTLCPGCLKMRETVCKGRDGQEELTSLPTQRRSHSTT</sequence>
<name>A0A672HEN4_SALFA</name>
<evidence type="ECO:0000313" key="2">
    <source>
        <dbReference type="Ensembl" id="ENSSFAP00005027424.1"/>
    </source>
</evidence>
<keyword evidence="3" id="KW-1185">Reference proteome</keyword>
<evidence type="ECO:0000256" key="1">
    <source>
        <dbReference type="SAM" id="MobiDB-lite"/>
    </source>
</evidence>
<dbReference type="AlphaFoldDB" id="A0A672HEN4"/>
<evidence type="ECO:0000313" key="3">
    <source>
        <dbReference type="Proteomes" id="UP000472267"/>
    </source>
</evidence>
<dbReference type="Proteomes" id="UP000472267">
    <property type="component" value="Chromosome 10"/>
</dbReference>
<dbReference type="InParanoid" id="A0A672HEN4"/>
<feature type="region of interest" description="Disordered" evidence="1">
    <location>
        <begin position="1"/>
        <end position="25"/>
    </location>
</feature>
<proteinExistence type="predicted"/>
<reference evidence="2" key="1">
    <citation type="submission" date="2019-06" db="EMBL/GenBank/DDBJ databases">
        <authorList>
            <consortium name="Wellcome Sanger Institute Data Sharing"/>
        </authorList>
    </citation>
    <scope>NUCLEOTIDE SEQUENCE [LARGE SCALE GENOMIC DNA]</scope>
</reference>
<protein>
    <submittedName>
        <fullName evidence="2">Uncharacterized protein</fullName>
    </submittedName>
</protein>
<feature type="region of interest" description="Disordered" evidence="1">
    <location>
        <begin position="63"/>
        <end position="84"/>
    </location>
</feature>